<comment type="caution">
    <text evidence="1">The sequence shown here is derived from an EMBL/GenBank/DDBJ whole genome shotgun (WGS) entry which is preliminary data.</text>
</comment>
<proteinExistence type="predicted"/>
<reference evidence="1 2" key="1">
    <citation type="journal article" date="2019" name="PLoS Negl. Trop. Dis.">
        <title>Whole genome sequencing of Entamoeba nuttalli reveals mammalian host-related molecular signatures and a novel octapeptide-repeat surface protein.</title>
        <authorList>
            <person name="Tanaka M."/>
            <person name="Makiuchi T."/>
            <person name="Komiyama T."/>
            <person name="Shiina T."/>
            <person name="Osaki K."/>
            <person name="Tachibana H."/>
        </authorList>
    </citation>
    <scope>NUCLEOTIDE SEQUENCE [LARGE SCALE GENOMIC DNA]</scope>
    <source>
        <strain evidence="1 2">P19-061405</strain>
    </source>
</reference>
<name>A0ABQ0DIN5_9EUKA</name>
<dbReference type="EMBL" id="BAAFRS010000121">
    <property type="protein sequence ID" value="GAB1222709.1"/>
    <property type="molecule type" value="Genomic_DNA"/>
</dbReference>
<organism evidence="1 2">
    <name type="scientific">Entamoeba nuttalli</name>
    <dbReference type="NCBI Taxonomy" id="412467"/>
    <lineage>
        <taxon>Eukaryota</taxon>
        <taxon>Amoebozoa</taxon>
        <taxon>Evosea</taxon>
        <taxon>Archamoebae</taxon>
        <taxon>Mastigamoebida</taxon>
        <taxon>Entamoebidae</taxon>
        <taxon>Entamoeba</taxon>
    </lineage>
</organism>
<evidence type="ECO:0000313" key="2">
    <source>
        <dbReference type="Proteomes" id="UP001628156"/>
    </source>
</evidence>
<accession>A0ABQ0DIN5</accession>
<keyword evidence="2" id="KW-1185">Reference proteome</keyword>
<sequence>MQSSFISDYSTKQTYDDYMKVIKQLLSSNAKDIYEHWGIIWASLRMLLEMTPGTLGNSKIKISNNNDDVIKSKYLKQIHIIDLSEQSQINFQFSLNKETIFQYKDFMKISQNQSFTINRFNVFSKALKSEIGQLIQTHSPITYTFVLNYEKNSATILHLIYLPILRISNQSPSPFYLVCITIQLPIPHKEVIEESVSLQPSEIPQYQSSSFNNLSLATDYETLLSDISSSSPIETQIIDEEKKIKTPEELDNENRKKVYERQQFCLQTMQKFENVKGLSIYKQLLELLTDSINMMIFNATLIIFRNISIQNYKPENAKKLSIDYINDMIRNISESFDVAVNCIYKPIEPIYDPDQQIINITKKPLFRKEKKNEYPFSSQFISMVLTAHLETYFTIVLAQSDKTKNFFHSLFYSLNPPQFTTTSNNPFTCFPFFVPRRNWFVKAIFLTELEQRSLYDIPLPYCVINCQTMQVAISKSSSMFEHFCYRATAQISIAAKALQCQFPISAIPPDRSLRLLQRSPTTESISTRLLYYYYSNQLSLSFIEICKFLEYYQQKARIVLSIIKTEGINMTVLTELEELFQCNSADEMMLILSFLKSDYPITAQFYALIEKKVRIDY</sequence>
<protein>
    <submittedName>
        <fullName evidence="1">Uncharacterized protein</fullName>
    </submittedName>
</protein>
<gene>
    <name evidence="1" type="ORF">ENUP19_0121G0060</name>
</gene>
<evidence type="ECO:0000313" key="1">
    <source>
        <dbReference type="EMBL" id="GAB1222709.1"/>
    </source>
</evidence>
<dbReference type="PROSITE" id="PS51835">
    <property type="entry name" value="DENN_C9ORF72"/>
    <property type="match status" value="1"/>
</dbReference>
<dbReference type="Proteomes" id="UP001628156">
    <property type="component" value="Unassembled WGS sequence"/>
</dbReference>
<dbReference type="InterPro" id="IPR027819">
    <property type="entry name" value="C9orf72"/>
</dbReference>